<evidence type="ECO:0000313" key="10">
    <source>
        <dbReference type="EMBL" id="CAE0367059.1"/>
    </source>
</evidence>
<comment type="similarity">
    <text evidence="1 8">Belongs to the PDK/BCKDK protein kinase family.</text>
</comment>
<evidence type="ECO:0000259" key="9">
    <source>
        <dbReference type="Pfam" id="PF10436"/>
    </source>
</evidence>
<dbReference type="Pfam" id="PF10436">
    <property type="entry name" value="BCDHK_Adom3"/>
    <property type="match status" value="1"/>
</dbReference>
<dbReference type="EMBL" id="HBIJ01011413">
    <property type="protein sequence ID" value="CAE0367059.1"/>
    <property type="molecule type" value="Transcribed_RNA"/>
</dbReference>
<keyword evidence="6 8" id="KW-0496">Mitochondrion</keyword>
<organism evidence="10">
    <name type="scientific">Aureoumbra lagunensis</name>
    <dbReference type="NCBI Taxonomy" id="44058"/>
    <lineage>
        <taxon>Eukaryota</taxon>
        <taxon>Sar</taxon>
        <taxon>Stramenopiles</taxon>
        <taxon>Ochrophyta</taxon>
        <taxon>Pelagophyceae</taxon>
        <taxon>Pelagomonadales</taxon>
        <taxon>Aureoumbra</taxon>
    </lineage>
</organism>
<dbReference type="InterPro" id="IPR039028">
    <property type="entry name" value="BCKD/PDK"/>
</dbReference>
<reference evidence="10" key="1">
    <citation type="submission" date="2021-01" db="EMBL/GenBank/DDBJ databases">
        <authorList>
            <person name="Corre E."/>
            <person name="Pelletier E."/>
            <person name="Niang G."/>
            <person name="Scheremetjew M."/>
            <person name="Finn R."/>
            <person name="Kale V."/>
            <person name="Holt S."/>
            <person name="Cochrane G."/>
            <person name="Meng A."/>
            <person name="Brown T."/>
            <person name="Cohen L."/>
        </authorList>
    </citation>
    <scope>NUCLEOTIDE SEQUENCE</scope>
    <source>
        <strain evidence="10">CCMP1510</strain>
    </source>
</reference>
<comment type="catalytic activity">
    <reaction evidence="7">
        <text>L-seryl-[pyruvate dehydrogenase E1 alpha subunit] + ATP = O-phospho-L-seryl-[pyruvate dehydrogenase E1 alpha subunit] + ADP + H(+)</text>
        <dbReference type="Rhea" id="RHEA:23052"/>
        <dbReference type="Rhea" id="RHEA-COMP:13689"/>
        <dbReference type="Rhea" id="RHEA-COMP:13690"/>
        <dbReference type="ChEBI" id="CHEBI:15378"/>
        <dbReference type="ChEBI" id="CHEBI:29999"/>
        <dbReference type="ChEBI" id="CHEBI:30616"/>
        <dbReference type="ChEBI" id="CHEBI:83421"/>
        <dbReference type="ChEBI" id="CHEBI:456216"/>
        <dbReference type="EC" id="2.7.11.2"/>
    </reaction>
</comment>
<dbReference type="PANTHER" id="PTHR11947">
    <property type="entry name" value="PYRUVATE DEHYDROGENASE KINASE"/>
    <property type="match status" value="1"/>
</dbReference>
<dbReference type="GO" id="GO:0004740">
    <property type="term" value="F:pyruvate dehydrogenase (acetyl-transferring) kinase activity"/>
    <property type="evidence" value="ECO:0007669"/>
    <property type="project" value="UniProtKB-EC"/>
</dbReference>
<sequence length="430" mass="48665">MIQTINRRLVSRRIACRRTAASWHQELVIDRSRRFETTEQAGWTANIQKNIDVVIESLSKKRATTLSLRQMYEMASLKSASLESRRLWMARYLHRELPIRMCQRISELKRLPYGIGELADVVWIINTYSNHVLKLLETDFPENEMQEKRFAYVVESTLKDKVSVPRLLARAVRTGTPDLCQKGHGEYLKEIDTAMNIFFTSRIGLRLLVDHYLSLREGFGGEISSTCRPAQIAHEAGLLATNLVRKQHGNSPQVQVRGNLDATFTYPPQHCRYILLELLKNATRATAENFSTSIESHEHLPPVEVIVVAGDEDISLKISDVGGGFTRTQKRSACSWFFSSYDFPAQDTTEQEEPQTHSFLNDPGLLTSGHGIGIPLSRITARYFGGSLELFGLQGYGVDAYVHLSRLGTDCENLPSRVRFSPASRDSTLF</sequence>
<name>A0A7S3NMF4_9STRA</name>
<evidence type="ECO:0000256" key="1">
    <source>
        <dbReference type="ARBA" id="ARBA00006155"/>
    </source>
</evidence>
<dbReference type="GO" id="GO:0010906">
    <property type="term" value="P:regulation of glucose metabolic process"/>
    <property type="evidence" value="ECO:0007669"/>
    <property type="project" value="TreeGrafter"/>
</dbReference>
<evidence type="ECO:0000256" key="4">
    <source>
        <dbReference type="ARBA" id="ARBA00022777"/>
    </source>
</evidence>
<evidence type="ECO:0000256" key="2">
    <source>
        <dbReference type="ARBA" id="ARBA00022679"/>
    </source>
</evidence>
<dbReference type="Gene3D" id="1.20.140.20">
    <property type="entry name" value="Alpha-ketoacid/pyruvate dehydrogenase kinase, N-terminal domain"/>
    <property type="match status" value="1"/>
</dbReference>
<evidence type="ECO:0000256" key="6">
    <source>
        <dbReference type="ARBA" id="ARBA00023128"/>
    </source>
</evidence>
<dbReference type="AlphaFoldDB" id="A0A7S3NMF4"/>
<evidence type="ECO:0000256" key="7">
    <source>
        <dbReference type="ARBA" id="ARBA00048201"/>
    </source>
</evidence>
<proteinExistence type="inferred from homology"/>
<dbReference type="InterPro" id="IPR036784">
    <property type="entry name" value="AK/P_DHK_N_sf"/>
</dbReference>
<dbReference type="EC" id="2.7.11.-" evidence="8"/>
<keyword evidence="5 8" id="KW-0067">ATP-binding</keyword>
<dbReference type="PANTHER" id="PTHR11947:SF3">
    <property type="entry name" value="[PYRUVATE DEHYDROGENASE (ACETYL-TRANSFERRING)] KINASE, MITOCHONDRIAL"/>
    <property type="match status" value="1"/>
</dbReference>
<dbReference type="Gene3D" id="3.30.565.10">
    <property type="entry name" value="Histidine kinase-like ATPase, C-terminal domain"/>
    <property type="match status" value="1"/>
</dbReference>
<evidence type="ECO:0000256" key="3">
    <source>
        <dbReference type="ARBA" id="ARBA00022741"/>
    </source>
</evidence>
<accession>A0A7S3NMF4</accession>
<dbReference type="SUPFAM" id="SSF69012">
    <property type="entry name" value="alpha-ketoacid dehydrogenase kinase, N-terminal domain"/>
    <property type="match status" value="1"/>
</dbReference>
<dbReference type="GO" id="GO:0005759">
    <property type="term" value="C:mitochondrial matrix"/>
    <property type="evidence" value="ECO:0007669"/>
    <property type="project" value="UniProtKB-SubCell"/>
</dbReference>
<evidence type="ECO:0000256" key="5">
    <source>
        <dbReference type="ARBA" id="ARBA00022840"/>
    </source>
</evidence>
<comment type="subcellular location">
    <subcellularLocation>
        <location evidence="8">Mitochondrion matrix</location>
    </subcellularLocation>
</comment>
<evidence type="ECO:0000256" key="8">
    <source>
        <dbReference type="RuleBase" id="RU366032"/>
    </source>
</evidence>
<keyword evidence="3 8" id="KW-0547">Nucleotide-binding</keyword>
<dbReference type="GO" id="GO:0005524">
    <property type="term" value="F:ATP binding"/>
    <property type="evidence" value="ECO:0007669"/>
    <property type="project" value="UniProtKB-UniRule"/>
</dbReference>
<dbReference type="InterPro" id="IPR036890">
    <property type="entry name" value="HATPase_C_sf"/>
</dbReference>
<dbReference type="SUPFAM" id="SSF55874">
    <property type="entry name" value="ATPase domain of HSP90 chaperone/DNA topoisomerase II/histidine kinase"/>
    <property type="match status" value="1"/>
</dbReference>
<dbReference type="InterPro" id="IPR018955">
    <property type="entry name" value="BCDHK/PDK_N"/>
</dbReference>
<keyword evidence="2 8" id="KW-0808">Transferase</keyword>
<gene>
    <name evidence="10" type="ORF">ALAG00032_LOCUS7807</name>
</gene>
<keyword evidence="4 8" id="KW-0418">Kinase</keyword>
<protein>
    <recommendedName>
        <fullName evidence="8">Protein-serine/threonine kinase</fullName>
        <ecNumber evidence="8">2.7.11.-</ecNumber>
    </recommendedName>
</protein>
<feature type="domain" description="Branched-chain alpha-ketoacid dehydrogenase kinase/Pyruvate dehydrogenase kinase N-terminal" evidence="9">
    <location>
        <begin position="66"/>
        <end position="218"/>
    </location>
</feature>